<proteinExistence type="predicted"/>
<reference evidence="2 3" key="1">
    <citation type="submission" date="2021-06" db="EMBL/GenBank/DDBJ databases">
        <title>Caerostris extrusa draft genome.</title>
        <authorList>
            <person name="Kono N."/>
            <person name="Arakawa K."/>
        </authorList>
    </citation>
    <scope>NUCLEOTIDE SEQUENCE [LARGE SCALE GENOMIC DNA]</scope>
</reference>
<evidence type="ECO:0000313" key="2">
    <source>
        <dbReference type="EMBL" id="GIY33361.1"/>
    </source>
</evidence>
<dbReference type="AlphaFoldDB" id="A0AAV4SJH8"/>
<organism evidence="2 3">
    <name type="scientific">Caerostris extrusa</name>
    <name type="common">Bark spider</name>
    <name type="synonym">Caerostris bankana</name>
    <dbReference type="NCBI Taxonomy" id="172846"/>
    <lineage>
        <taxon>Eukaryota</taxon>
        <taxon>Metazoa</taxon>
        <taxon>Ecdysozoa</taxon>
        <taxon>Arthropoda</taxon>
        <taxon>Chelicerata</taxon>
        <taxon>Arachnida</taxon>
        <taxon>Araneae</taxon>
        <taxon>Araneomorphae</taxon>
        <taxon>Entelegynae</taxon>
        <taxon>Araneoidea</taxon>
        <taxon>Araneidae</taxon>
        <taxon>Caerostris</taxon>
    </lineage>
</organism>
<feature type="region of interest" description="Disordered" evidence="1">
    <location>
        <begin position="1"/>
        <end position="21"/>
    </location>
</feature>
<accession>A0AAV4SJH8</accession>
<evidence type="ECO:0000313" key="3">
    <source>
        <dbReference type="Proteomes" id="UP001054945"/>
    </source>
</evidence>
<sequence length="94" mass="10436">MHSCFSSKLPTSGIPDHNLPDTKYMEGIPARRLRDKNSGVNIGENGARSWPTGIYLKLCPSWPMQTLGVGKYFGAFRHTPTFSLPPPSNNLNFD</sequence>
<dbReference type="Proteomes" id="UP001054945">
    <property type="component" value="Unassembled WGS sequence"/>
</dbReference>
<gene>
    <name evidence="2" type="ORF">CEXT_155341</name>
</gene>
<name>A0AAV4SJH8_CAEEX</name>
<evidence type="ECO:0000256" key="1">
    <source>
        <dbReference type="SAM" id="MobiDB-lite"/>
    </source>
</evidence>
<dbReference type="EMBL" id="BPLR01009627">
    <property type="protein sequence ID" value="GIY33361.1"/>
    <property type="molecule type" value="Genomic_DNA"/>
</dbReference>
<feature type="compositionally biased region" description="Polar residues" evidence="1">
    <location>
        <begin position="1"/>
        <end position="10"/>
    </location>
</feature>
<comment type="caution">
    <text evidence="2">The sequence shown here is derived from an EMBL/GenBank/DDBJ whole genome shotgun (WGS) entry which is preliminary data.</text>
</comment>
<protein>
    <submittedName>
        <fullName evidence="2">Uncharacterized protein</fullName>
    </submittedName>
</protein>
<keyword evidence="3" id="KW-1185">Reference proteome</keyword>